<dbReference type="SUPFAM" id="SSF48264">
    <property type="entry name" value="Cytochrome P450"/>
    <property type="match status" value="1"/>
</dbReference>
<dbReference type="EMBL" id="JAZDWU010000002">
    <property type="protein sequence ID" value="KAL0011987.1"/>
    <property type="molecule type" value="Genomic_DNA"/>
</dbReference>
<dbReference type="GO" id="GO:0016125">
    <property type="term" value="P:sterol metabolic process"/>
    <property type="evidence" value="ECO:0007669"/>
    <property type="project" value="TreeGrafter"/>
</dbReference>
<organism evidence="4 5">
    <name type="scientific">Lithocarpus litseifolius</name>
    <dbReference type="NCBI Taxonomy" id="425828"/>
    <lineage>
        <taxon>Eukaryota</taxon>
        <taxon>Viridiplantae</taxon>
        <taxon>Streptophyta</taxon>
        <taxon>Embryophyta</taxon>
        <taxon>Tracheophyta</taxon>
        <taxon>Spermatophyta</taxon>
        <taxon>Magnoliopsida</taxon>
        <taxon>eudicotyledons</taxon>
        <taxon>Gunneridae</taxon>
        <taxon>Pentapetalae</taxon>
        <taxon>rosids</taxon>
        <taxon>fabids</taxon>
        <taxon>Fagales</taxon>
        <taxon>Fagaceae</taxon>
        <taxon>Lithocarpus</taxon>
    </lineage>
</organism>
<evidence type="ECO:0000256" key="3">
    <source>
        <dbReference type="ARBA" id="ARBA00023004"/>
    </source>
</evidence>
<name>A0AAW2DQ98_9ROSI</name>
<protein>
    <submittedName>
        <fullName evidence="4">Uncharacterized protein</fullName>
    </submittedName>
</protein>
<evidence type="ECO:0000313" key="5">
    <source>
        <dbReference type="Proteomes" id="UP001459277"/>
    </source>
</evidence>
<accession>A0AAW2DQ98</accession>
<comment type="similarity">
    <text evidence="1">Belongs to the cytochrome P450 family.</text>
</comment>
<dbReference type="InterPro" id="IPR036396">
    <property type="entry name" value="Cyt_P450_sf"/>
</dbReference>
<comment type="caution">
    <text evidence="4">The sequence shown here is derived from an EMBL/GenBank/DDBJ whole genome shotgun (WGS) entry which is preliminary data.</text>
</comment>
<dbReference type="PANTHER" id="PTHR24286">
    <property type="entry name" value="CYTOCHROME P450 26"/>
    <property type="match status" value="1"/>
</dbReference>
<dbReference type="GO" id="GO:0005506">
    <property type="term" value="F:iron ion binding"/>
    <property type="evidence" value="ECO:0007669"/>
    <property type="project" value="InterPro"/>
</dbReference>
<keyword evidence="2" id="KW-0479">Metal-binding</keyword>
<gene>
    <name evidence="4" type="ORF">SO802_007095</name>
</gene>
<keyword evidence="3" id="KW-0408">Iron</keyword>
<dbReference type="GO" id="GO:0020037">
    <property type="term" value="F:heme binding"/>
    <property type="evidence" value="ECO:0007669"/>
    <property type="project" value="InterPro"/>
</dbReference>
<dbReference type="PANTHER" id="PTHR24286:SF88">
    <property type="entry name" value="BETA-AMYRIN 28-OXIDASE-LIKE"/>
    <property type="match status" value="1"/>
</dbReference>
<dbReference type="Gene3D" id="1.10.630.10">
    <property type="entry name" value="Cytochrome P450"/>
    <property type="match status" value="1"/>
</dbReference>
<dbReference type="GO" id="GO:0004497">
    <property type="term" value="F:monooxygenase activity"/>
    <property type="evidence" value="ECO:0007669"/>
    <property type="project" value="InterPro"/>
</dbReference>
<evidence type="ECO:0000256" key="2">
    <source>
        <dbReference type="ARBA" id="ARBA00022723"/>
    </source>
</evidence>
<keyword evidence="5" id="KW-1185">Reference proteome</keyword>
<sequence length="182" mass="20526">MKKYNPDIFKTRILGEETVVICGPSGHKFLFSNDQKLFTALRPHSMQKIFCSYQTQTAAPVQSSHDAESKILRSPGFLKPEALVRFFLDTDDPERIARLVNNFDDITVGLHSIPVKFPGTIFYKANKAAAAIRKELRSVIQEKKSAIASGQPMQDILSHMIVVTDHLGSTCQRLKLLIRLWV</sequence>
<dbReference type="GO" id="GO:0016705">
    <property type="term" value="F:oxidoreductase activity, acting on paired donors, with incorporation or reduction of molecular oxygen"/>
    <property type="evidence" value="ECO:0007669"/>
    <property type="project" value="InterPro"/>
</dbReference>
<evidence type="ECO:0000256" key="1">
    <source>
        <dbReference type="ARBA" id="ARBA00010617"/>
    </source>
</evidence>
<reference evidence="4 5" key="1">
    <citation type="submission" date="2024-01" db="EMBL/GenBank/DDBJ databases">
        <title>A telomere-to-telomere, gap-free genome of sweet tea (Lithocarpus litseifolius).</title>
        <authorList>
            <person name="Zhou J."/>
        </authorList>
    </citation>
    <scope>NUCLEOTIDE SEQUENCE [LARGE SCALE GENOMIC DNA]</scope>
    <source>
        <strain evidence="4">Zhou-2022a</strain>
        <tissue evidence="4">Leaf</tissue>
    </source>
</reference>
<dbReference type="Proteomes" id="UP001459277">
    <property type="component" value="Unassembled WGS sequence"/>
</dbReference>
<dbReference type="AlphaFoldDB" id="A0AAW2DQ98"/>
<evidence type="ECO:0000313" key="4">
    <source>
        <dbReference type="EMBL" id="KAL0011987.1"/>
    </source>
</evidence>
<proteinExistence type="inferred from homology"/>